<name>A0AAV4AGQ3_9GAST</name>
<gene>
    <name evidence="1" type="ORF">PoB_003231100</name>
</gene>
<protein>
    <submittedName>
        <fullName evidence="1">Uncharacterized protein</fullName>
    </submittedName>
</protein>
<dbReference type="EMBL" id="BLXT01003752">
    <property type="protein sequence ID" value="GFO05806.1"/>
    <property type="molecule type" value="Genomic_DNA"/>
</dbReference>
<organism evidence="1 2">
    <name type="scientific">Plakobranchus ocellatus</name>
    <dbReference type="NCBI Taxonomy" id="259542"/>
    <lineage>
        <taxon>Eukaryota</taxon>
        <taxon>Metazoa</taxon>
        <taxon>Spiralia</taxon>
        <taxon>Lophotrochozoa</taxon>
        <taxon>Mollusca</taxon>
        <taxon>Gastropoda</taxon>
        <taxon>Heterobranchia</taxon>
        <taxon>Euthyneura</taxon>
        <taxon>Panpulmonata</taxon>
        <taxon>Sacoglossa</taxon>
        <taxon>Placobranchoidea</taxon>
        <taxon>Plakobranchidae</taxon>
        <taxon>Plakobranchus</taxon>
    </lineage>
</organism>
<sequence>MRRITSNSKSFVAQYPLALPQATNHELIERCFYQWLENSRAQMTQMAQRVEGFTQRQGDATLLKAFSTWRRHMHSTLIARAYEKSLRERVVATMFCEWRTVTSTLLQSAVHSFSEKIGLLDHVTEVNGAESGVGTTEDSEMDLEEAINRSCASYSSSFSIGSSARRIFGETSMSFDTDTDRMVLLSGGLQASAHDHQLKCQRLKGVYGMAQLGTAETRLGIQEPTTL</sequence>
<dbReference type="AlphaFoldDB" id="A0AAV4AGQ3"/>
<comment type="caution">
    <text evidence="1">The sequence shown here is derived from an EMBL/GenBank/DDBJ whole genome shotgun (WGS) entry which is preliminary data.</text>
</comment>
<reference evidence="1 2" key="1">
    <citation type="journal article" date="2021" name="Elife">
        <title>Chloroplast acquisition without the gene transfer in kleptoplastic sea slugs, Plakobranchus ocellatus.</title>
        <authorList>
            <person name="Maeda T."/>
            <person name="Takahashi S."/>
            <person name="Yoshida T."/>
            <person name="Shimamura S."/>
            <person name="Takaki Y."/>
            <person name="Nagai Y."/>
            <person name="Toyoda A."/>
            <person name="Suzuki Y."/>
            <person name="Arimoto A."/>
            <person name="Ishii H."/>
            <person name="Satoh N."/>
            <person name="Nishiyama T."/>
            <person name="Hasebe M."/>
            <person name="Maruyama T."/>
            <person name="Minagawa J."/>
            <person name="Obokata J."/>
            <person name="Shigenobu S."/>
        </authorList>
    </citation>
    <scope>NUCLEOTIDE SEQUENCE [LARGE SCALE GENOMIC DNA]</scope>
</reference>
<dbReference type="Proteomes" id="UP000735302">
    <property type="component" value="Unassembled WGS sequence"/>
</dbReference>
<keyword evidence="2" id="KW-1185">Reference proteome</keyword>
<proteinExistence type="predicted"/>
<accession>A0AAV4AGQ3</accession>
<evidence type="ECO:0000313" key="2">
    <source>
        <dbReference type="Proteomes" id="UP000735302"/>
    </source>
</evidence>
<evidence type="ECO:0000313" key="1">
    <source>
        <dbReference type="EMBL" id="GFO05806.1"/>
    </source>
</evidence>